<evidence type="ECO:0000313" key="1">
    <source>
        <dbReference type="EMBL" id="VDC28261.1"/>
    </source>
</evidence>
<gene>
    <name evidence="1" type="ORF">XINFAN_02036</name>
</gene>
<name>A0A3P5XAG5_9RHOB</name>
<dbReference type="RefSeq" id="WP_124086600.1">
    <property type="nucleotide sequence ID" value="NZ_UXAW01000067.1"/>
</dbReference>
<dbReference type="AlphaFoldDB" id="A0A3P5XAG5"/>
<proteinExistence type="predicted"/>
<dbReference type="EMBL" id="UXAW01000067">
    <property type="protein sequence ID" value="VDC28261.1"/>
    <property type="molecule type" value="Genomic_DNA"/>
</dbReference>
<organism evidence="1 2">
    <name type="scientific">Pseudogemmobacter humi</name>
    <dbReference type="NCBI Taxonomy" id="2483812"/>
    <lineage>
        <taxon>Bacteria</taxon>
        <taxon>Pseudomonadati</taxon>
        <taxon>Pseudomonadota</taxon>
        <taxon>Alphaproteobacteria</taxon>
        <taxon>Rhodobacterales</taxon>
        <taxon>Paracoccaceae</taxon>
        <taxon>Pseudogemmobacter</taxon>
    </lineage>
</organism>
<sequence>MAENPSINRYLRNKAMDHIDHALGRPFDPMRETYRNYFATDCPRRIEAFQASGHWDDCGAFTGMRYFSVNDAGRAALRDHLRTIRDPHRAWTVSLIGFEMTIIARSRGKAFYEAFLRASDSLELDFRDFCGLARIRRAA</sequence>
<dbReference type="OrthoDB" id="8410272at2"/>
<dbReference type="Proteomes" id="UP000277498">
    <property type="component" value="Unassembled WGS sequence"/>
</dbReference>
<evidence type="ECO:0000313" key="2">
    <source>
        <dbReference type="Proteomes" id="UP000277498"/>
    </source>
</evidence>
<accession>A0A3P5XAG5</accession>
<reference evidence="1 2" key="1">
    <citation type="submission" date="2018-11" db="EMBL/GenBank/DDBJ databases">
        <authorList>
            <person name="Criscuolo A."/>
        </authorList>
    </citation>
    <scope>NUCLEOTIDE SEQUENCE [LARGE SCALE GENOMIC DNA]</scope>
    <source>
        <strain evidence="1">ACIP111625</strain>
    </source>
</reference>
<keyword evidence="2" id="KW-1185">Reference proteome</keyword>
<protein>
    <submittedName>
        <fullName evidence="1">Uncharacterized protein</fullName>
    </submittedName>
</protein>